<reference evidence="1 2" key="1">
    <citation type="submission" date="2021-04" db="EMBL/GenBank/DDBJ databases">
        <authorList>
            <person name="Shkoporov A.N."/>
            <person name="Stockdale S.R."/>
            <person name="Guerin E."/>
            <person name="Ross R.P."/>
            <person name="Hill C."/>
        </authorList>
    </citation>
    <scope>NUCLEOTIDE SEQUENCE [LARGE SCALE GENOMIC DNA]</scope>
    <source>
        <strain evidence="2">cr49_1</strain>
    </source>
</reference>
<sequence>MNIVPKLNLNKHPKDCENLSLTLAKNVMISGDMSCITNEPGIENIAGIEAGLNERLSTAWKIVGYIPCNDEVVLFVDGALTGYVDKNNHIFRYREKDNTLYYCTSNWIWSGGRIKGTFTYNVENDLIVSIAEYGVENKDIPLKTINLGHFPTDGSKNVEGGDLDLPDGKLAISPELKLPSFSNVSYIAGSCYKGWHYIYIRFKINEVDYTQWFHIGYPIFMDTYEKTQIMRYAFGAKPGYTDNNKILTNWPDDGFCTGCFDDISSNGDVAANTFKITLNINNIVDNFEYYQIGVVCASKKYTKSWRTSDVRVIKNETSSWYSQDYIFDIQQLVEVDLQSFIEENYNYFNVRNIINYKNRVYISNYKEHSLNNNKITQSIIDAINVRLYSNDGNYYGPTLDSNIKYCVTFYNPSAQASPLQYFVPYSRMSNGTSITAAEFLHLPYGTVRKVRVSGGSTTDTATDTDLSRIYLRAKSSGSTVSIPANVEFYNGLTGTTGNILRVYSDPNDGSYYFEINVGDWLMASVEKVYDNASTFENRRTRTTLIPNEVYNFFIHFVDKYGHVTNGYRLENKKIYIDPVSGKKSVPLPINFTSSVSQNKDVFYVLVPEDTTFSNLNSAIVNNRLYKVADNGSSEPDIDLTTPYTSRTLDQIKLTVNKIYNTFMGDSDYSSLRIYQVVNTAVGNNFGIYINNNGDRLHRIPKKKFYTDPDYNWGSHSFYTYGIYVDVPQLPDGYIGWFISYEKFEPIQRVTGFLTRNDFRTISKVRGANGNIQDTLDTSNCKMANTMFLYSSKFDISDSIKLDYNVLEIELQGGYTPEIRYYDSISRNGSTVYPFDLNKIIYDLTDVPKTVTGTGNQAGETTETQYIIAMPKFELVVADAAKGDRVGLGSALQLEDNTALFAYESGSDKPDINVYLATLYSHTLNLYMSKNKELIRMTDIQYLTGEKLFINGLPGVITYDGVIIYENPGMSYNTEDFTIRRLRGNNSKYIASEFTGDPRRVYKNMIPFANYVQFPCYDTYFYESKQFNNTPQAYVFPVNNETADKKSTWAGAIVEPKNSIDLFANSQGSADDFNIKKYSNYREDVLSVEEYDKTVRRSNVIQDESRVNAWRTFPVEGYKNITENKGIITNLIGIGTYLLVHTQHSLFMFNGDATLKTEDKDIQLVQPDAFDTNYVEVFTSDHGYGGLQDDLSFVVDQFGYIFYNNDFRQLFQFDNGKLNIIDQDITLWLKKVSPINVRFANDKFNKRILIKFDYNDGQNADVLSYHYDNGGFVALHDYYFTEAFNTKIKLYMLNRVFEAPNDNDEVYTFKEKDGYGVIPTLMVNSKTPSKKYYVGNDTFSSYINIIINSEYEVIKLIEFIKYKLRKVAGIAKEDFTYSPVEEQQTPYAGDIIRIFNDMCDSGDIDVAVNVYNPGDYKKPWFELGNWNFNYFRNDINKPNPTAKDVYTRLYGNFFVIEFRFKNEDNLRIEFENIDGSVVKNRQL</sequence>
<dbReference type="Proteomes" id="UP000827387">
    <property type="component" value="Segment"/>
</dbReference>
<keyword evidence="2" id="KW-1185">Reference proteome</keyword>
<name>A0AAE7RYY9_9CAUD</name>
<protein>
    <submittedName>
        <fullName evidence="1">Phage stabilization protein P22_gp10</fullName>
    </submittedName>
</protein>
<proteinExistence type="predicted"/>
<evidence type="ECO:0000313" key="1">
    <source>
        <dbReference type="EMBL" id="QWM89032.1"/>
    </source>
</evidence>
<accession>A0AAE7RYY9</accession>
<dbReference type="EMBL" id="MZ130474">
    <property type="protein sequence ID" value="QWM89032.1"/>
    <property type="molecule type" value="Genomic_DNA"/>
</dbReference>
<evidence type="ECO:0000313" key="2">
    <source>
        <dbReference type="Proteomes" id="UP000827387"/>
    </source>
</evidence>
<dbReference type="GeneID" id="75691484"/>
<dbReference type="KEGG" id="vg:75691484"/>
<gene>
    <name evidence="1" type="primary">gp_05122</name>
</gene>
<dbReference type="RefSeq" id="YP_010358604.1">
    <property type="nucleotide sequence ID" value="NC_062764.1"/>
</dbReference>
<organism evidence="1 2">
    <name type="scientific">uncultured phage cr49_1</name>
    <dbReference type="NCBI Taxonomy" id="2986402"/>
    <lineage>
        <taxon>Viruses</taxon>
        <taxon>Duplodnaviria</taxon>
        <taxon>Heunggongvirae</taxon>
        <taxon>Uroviricota</taxon>
        <taxon>Caudoviricetes</taxon>
        <taxon>Crassvirales</taxon>
        <taxon>Intestiviridae</taxon>
        <taxon>Crudevirinae</taxon>
        <taxon>Diorhovirus</taxon>
        <taxon>Diorhovirus copri</taxon>
    </lineage>
</organism>